<reference evidence="9 10" key="1">
    <citation type="journal article" date="2023" name="G3 (Bethesda)">
        <title>A chromosome-length genome assembly and annotation of blackberry (Rubus argutus, cv. 'Hillquist').</title>
        <authorList>
            <person name="Bruna T."/>
            <person name="Aryal R."/>
            <person name="Dudchenko O."/>
            <person name="Sargent D.J."/>
            <person name="Mead D."/>
            <person name="Buti M."/>
            <person name="Cavallini A."/>
            <person name="Hytonen T."/>
            <person name="Andres J."/>
            <person name="Pham M."/>
            <person name="Weisz D."/>
            <person name="Mascagni F."/>
            <person name="Usai G."/>
            <person name="Natali L."/>
            <person name="Bassil N."/>
            <person name="Fernandez G.E."/>
            <person name="Lomsadze A."/>
            <person name="Armour M."/>
            <person name="Olukolu B."/>
            <person name="Poorten T."/>
            <person name="Britton C."/>
            <person name="Davik J."/>
            <person name="Ashrafi H."/>
            <person name="Aiden E.L."/>
            <person name="Borodovsky M."/>
            <person name="Worthington M."/>
        </authorList>
    </citation>
    <scope>NUCLEOTIDE SEQUENCE [LARGE SCALE GENOMIC DNA]</scope>
    <source>
        <strain evidence="9">PI 553951</strain>
    </source>
</reference>
<keyword evidence="6" id="KW-0539">Nucleus</keyword>
<evidence type="ECO:0000256" key="3">
    <source>
        <dbReference type="ARBA" id="ARBA00022782"/>
    </source>
</evidence>
<comment type="caution">
    <text evidence="9">The sequence shown here is derived from an EMBL/GenBank/DDBJ whole genome shotgun (WGS) entry which is preliminary data.</text>
</comment>
<organism evidence="9 10">
    <name type="scientific">Rubus argutus</name>
    <name type="common">Southern blackberry</name>
    <dbReference type="NCBI Taxonomy" id="59490"/>
    <lineage>
        <taxon>Eukaryota</taxon>
        <taxon>Viridiplantae</taxon>
        <taxon>Streptophyta</taxon>
        <taxon>Embryophyta</taxon>
        <taxon>Tracheophyta</taxon>
        <taxon>Spermatophyta</taxon>
        <taxon>Magnoliopsida</taxon>
        <taxon>eudicotyledons</taxon>
        <taxon>Gunneridae</taxon>
        <taxon>Pentapetalae</taxon>
        <taxon>rosids</taxon>
        <taxon>fabids</taxon>
        <taxon>Rosales</taxon>
        <taxon>Rosaceae</taxon>
        <taxon>Rosoideae</taxon>
        <taxon>Rosoideae incertae sedis</taxon>
        <taxon>Rubus</taxon>
    </lineage>
</organism>
<keyword evidence="2" id="KW-0217">Developmental protein</keyword>
<evidence type="ECO:0000256" key="5">
    <source>
        <dbReference type="ARBA" id="ARBA00023163"/>
    </source>
</evidence>
<dbReference type="NCBIfam" id="TIGR01557">
    <property type="entry name" value="myb_SHAQKYF"/>
    <property type="match status" value="1"/>
</dbReference>
<dbReference type="InterPro" id="IPR006447">
    <property type="entry name" value="Myb_dom_plants"/>
</dbReference>
<accession>A0AAW1WNX1</accession>
<dbReference type="Proteomes" id="UP001457282">
    <property type="component" value="Unassembled WGS sequence"/>
</dbReference>
<feature type="domain" description="Myb-like" evidence="8">
    <location>
        <begin position="272"/>
        <end position="323"/>
    </location>
</feature>
<gene>
    <name evidence="9" type="ORF">M0R45_022969</name>
</gene>
<dbReference type="PANTHER" id="PTHR31496">
    <property type="entry name" value="TRANSCRIPTION FACTOR KAN2-RELATED"/>
    <property type="match status" value="1"/>
</dbReference>
<evidence type="ECO:0000256" key="2">
    <source>
        <dbReference type="ARBA" id="ARBA00022473"/>
    </source>
</evidence>
<dbReference type="InterPro" id="IPR009057">
    <property type="entry name" value="Homeodomain-like_sf"/>
</dbReference>
<name>A0AAW1WNX1_RUBAR</name>
<sequence>MPRKGILESLNPIPDLSLHISPPNSCPNSSSLCCTTTDSAAFNIWRCRDNNNVLDGGLVKSHSSVDDATTPPLAADTELSLAANPTSASEAESENSWRMKSSYFKRDQQQVAAEKHNISHGLSMLDVAELGLKPIKGIPVYNTTPAANCSFPFSSPNLDSSRDSAAANSKLCFYQQTPSSYLSPAAPFRPMGVGGGFESRFNGISMDSLRVPQHGHLQYLNHHHQQQHQHQCGVGIGAHHHHPDFSNNNGFMMRSRFTPKSYHSKRNMRAPRMRWTSSLHARFVHAVELLGGHERATPKSVLELMDVKDLTLAHVKSHLQMYRTVKNTDKPVASSDGSGDEDLLSTTTTTHHQNSTNNSILNQRGASNATLNLEHDMEHHPSSNLWGNSSSRGAWVQASSRDINGLSQDRSPSGNPFHHHEGSDFAQSRSSFVDLSNVDLIKNPSLEFSLGRPDWHSKEVLD</sequence>
<evidence type="ECO:0000259" key="8">
    <source>
        <dbReference type="Pfam" id="PF00249"/>
    </source>
</evidence>
<dbReference type="Gene3D" id="1.10.10.60">
    <property type="entry name" value="Homeodomain-like"/>
    <property type="match status" value="1"/>
</dbReference>
<evidence type="ECO:0000313" key="9">
    <source>
        <dbReference type="EMBL" id="KAK9925699.1"/>
    </source>
</evidence>
<evidence type="ECO:0000256" key="4">
    <source>
        <dbReference type="ARBA" id="ARBA00023015"/>
    </source>
</evidence>
<evidence type="ECO:0000313" key="10">
    <source>
        <dbReference type="Proteomes" id="UP001457282"/>
    </source>
</evidence>
<dbReference type="GO" id="GO:0000976">
    <property type="term" value="F:transcription cis-regulatory region binding"/>
    <property type="evidence" value="ECO:0007669"/>
    <property type="project" value="InterPro"/>
</dbReference>
<dbReference type="GO" id="GO:0006355">
    <property type="term" value="P:regulation of DNA-templated transcription"/>
    <property type="evidence" value="ECO:0007669"/>
    <property type="project" value="InterPro"/>
</dbReference>
<comment type="subcellular location">
    <subcellularLocation>
        <location evidence="1">Nucleus</location>
    </subcellularLocation>
</comment>
<dbReference type="AlphaFoldDB" id="A0AAW1WNX1"/>
<feature type="region of interest" description="Disordered" evidence="7">
    <location>
        <begin position="404"/>
        <end position="425"/>
    </location>
</feature>
<keyword evidence="4" id="KW-0805">Transcription regulation</keyword>
<evidence type="ECO:0000256" key="7">
    <source>
        <dbReference type="SAM" id="MobiDB-lite"/>
    </source>
</evidence>
<evidence type="ECO:0000256" key="6">
    <source>
        <dbReference type="ARBA" id="ARBA00023242"/>
    </source>
</evidence>
<dbReference type="FunFam" id="1.10.10.60:FF:000002">
    <property type="entry name" value="Myb family transcription factor"/>
    <property type="match status" value="1"/>
</dbReference>
<keyword evidence="5" id="KW-0804">Transcription</keyword>
<proteinExistence type="predicted"/>
<dbReference type="SUPFAM" id="SSF46689">
    <property type="entry name" value="Homeodomain-like"/>
    <property type="match status" value="1"/>
</dbReference>
<dbReference type="PANTHER" id="PTHR31496:SF3">
    <property type="entry name" value="TRANSCRIPTION REPRESSOR KAN1"/>
    <property type="match status" value="1"/>
</dbReference>
<feature type="compositionally biased region" description="Low complexity" evidence="7">
    <location>
        <begin position="344"/>
        <end position="359"/>
    </location>
</feature>
<feature type="region of interest" description="Disordered" evidence="7">
    <location>
        <begin position="326"/>
        <end position="363"/>
    </location>
</feature>
<dbReference type="GO" id="GO:0005634">
    <property type="term" value="C:nucleus"/>
    <property type="evidence" value="ECO:0007669"/>
    <property type="project" value="UniProtKB-SubCell"/>
</dbReference>
<dbReference type="EMBL" id="JBEDUW010000005">
    <property type="protein sequence ID" value="KAK9925699.1"/>
    <property type="molecule type" value="Genomic_DNA"/>
</dbReference>
<dbReference type="InterPro" id="IPR044847">
    <property type="entry name" value="KAN_fam"/>
</dbReference>
<feature type="compositionally biased region" description="Polar residues" evidence="7">
    <location>
        <begin position="404"/>
        <end position="414"/>
    </location>
</feature>
<dbReference type="Pfam" id="PF00249">
    <property type="entry name" value="Myb_DNA-binding"/>
    <property type="match status" value="1"/>
</dbReference>
<keyword evidence="3" id="KW-0221">Differentiation</keyword>
<dbReference type="GO" id="GO:0010158">
    <property type="term" value="P:abaxial cell fate specification"/>
    <property type="evidence" value="ECO:0007669"/>
    <property type="project" value="InterPro"/>
</dbReference>
<dbReference type="InterPro" id="IPR001005">
    <property type="entry name" value="SANT/Myb"/>
</dbReference>
<protein>
    <recommendedName>
        <fullName evidence="8">Myb-like domain-containing protein</fullName>
    </recommendedName>
</protein>
<evidence type="ECO:0000256" key="1">
    <source>
        <dbReference type="ARBA" id="ARBA00004123"/>
    </source>
</evidence>
<keyword evidence="10" id="KW-1185">Reference proteome</keyword>